<dbReference type="Pfam" id="PF01030">
    <property type="entry name" value="Recep_L_domain"/>
    <property type="match status" value="1"/>
</dbReference>
<evidence type="ECO:0000256" key="4">
    <source>
        <dbReference type="ARBA" id="ARBA00051243"/>
    </source>
</evidence>
<dbReference type="Gene3D" id="3.80.20.20">
    <property type="entry name" value="Receptor L-domain"/>
    <property type="match status" value="1"/>
</dbReference>
<gene>
    <name evidence="8" type="primary">Egfr</name>
    <name evidence="8" type="ORF">GZH46_03085</name>
</gene>
<name>A0ABQ7S4X1_9ACAR</name>
<dbReference type="InterPro" id="IPR020635">
    <property type="entry name" value="Tyr_kinase_cat_dom"/>
</dbReference>
<dbReference type="EMBL" id="JAIFTH010002123">
    <property type="protein sequence ID" value="KAG9508422.1"/>
    <property type="molecule type" value="Genomic_DNA"/>
</dbReference>
<keyword evidence="8" id="KW-0675">Receptor</keyword>
<dbReference type="PROSITE" id="PS00107">
    <property type="entry name" value="PROTEIN_KINASE_ATP"/>
    <property type="match status" value="1"/>
</dbReference>
<dbReference type="InterPro" id="IPR000719">
    <property type="entry name" value="Prot_kinase_dom"/>
</dbReference>
<dbReference type="InterPro" id="IPR050122">
    <property type="entry name" value="RTK"/>
</dbReference>
<keyword evidence="6" id="KW-0812">Transmembrane</keyword>
<dbReference type="Pfam" id="PF14843">
    <property type="entry name" value="GF_recep_IV"/>
    <property type="match status" value="1"/>
</dbReference>
<dbReference type="InterPro" id="IPR036941">
    <property type="entry name" value="Rcpt_L-dom_sf"/>
</dbReference>
<dbReference type="Gene3D" id="2.10.220.10">
    <property type="entry name" value="Hormone Receptor, Insulin-like Growth Factor Receptor 1, Chain A, domain 2"/>
    <property type="match status" value="2"/>
</dbReference>
<comment type="caution">
    <text evidence="8">The sequence shown here is derived from an EMBL/GenBank/DDBJ whole genome shotgun (WGS) entry which is preliminary data.</text>
</comment>
<dbReference type="CDD" id="cd00064">
    <property type="entry name" value="FU"/>
    <property type="match status" value="3"/>
</dbReference>
<feature type="domain" description="Protein kinase" evidence="7">
    <location>
        <begin position="540"/>
        <end position="680"/>
    </location>
</feature>
<dbReference type="InterPro" id="IPR017441">
    <property type="entry name" value="Protein_kinase_ATP_BS"/>
</dbReference>
<accession>A0ABQ7S4X1</accession>
<organism evidence="8 9">
    <name type="scientific">Fragariocoptes setiger</name>
    <dbReference type="NCBI Taxonomy" id="1670756"/>
    <lineage>
        <taxon>Eukaryota</taxon>
        <taxon>Metazoa</taxon>
        <taxon>Ecdysozoa</taxon>
        <taxon>Arthropoda</taxon>
        <taxon>Chelicerata</taxon>
        <taxon>Arachnida</taxon>
        <taxon>Acari</taxon>
        <taxon>Acariformes</taxon>
        <taxon>Trombidiformes</taxon>
        <taxon>Prostigmata</taxon>
        <taxon>Eupodina</taxon>
        <taxon>Eriophyoidea</taxon>
        <taxon>Phytoptidae</taxon>
        <taxon>Fragariocoptes</taxon>
    </lineage>
</organism>
<keyword evidence="9" id="KW-1185">Reference proteome</keyword>
<dbReference type="SUPFAM" id="SSF52058">
    <property type="entry name" value="L domain-like"/>
    <property type="match status" value="1"/>
</dbReference>
<protein>
    <submittedName>
        <fullName evidence="8">Epidermal growth factor receptor</fullName>
    </submittedName>
</protein>
<keyword evidence="5" id="KW-0067">ATP-binding</keyword>
<evidence type="ECO:0000256" key="3">
    <source>
        <dbReference type="ARBA" id="ARBA00023180"/>
    </source>
</evidence>
<proteinExistence type="predicted"/>
<keyword evidence="5" id="KW-0547">Nucleotide-binding</keyword>
<evidence type="ECO:0000259" key="7">
    <source>
        <dbReference type="PROSITE" id="PS50011"/>
    </source>
</evidence>
<feature type="transmembrane region" description="Helical" evidence="6">
    <location>
        <begin position="473"/>
        <end position="491"/>
    </location>
</feature>
<dbReference type="InterPro" id="IPR006212">
    <property type="entry name" value="Furin_repeat"/>
</dbReference>
<feature type="non-terminal residue" evidence="8">
    <location>
        <position position="680"/>
    </location>
</feature>
<dbReference type="InterPro" id="IPR011009">
    <property type="entry name" value="Kinase-like_dom_sf"/>
</dbReference>
<keyword evidence="6" id="KW-0472">Membrane</keyword>
<dbReference type="InterPro" id="IPR001245">
    <property type="entry name" value="Ser-Thr/Tyr_kinase_cat_dom"/>
</dbReference>
<comment type="catalytic activity">
    <reaction evidence="4">
        <text>L-tyrosyl-[protein] + ATP = O-phospho-L-tyrosyl-[protein] + ADP + H(+)</text>
        <dbReference type="Rhea" id="RHEA:10596"/>
        <dbReference type="Rhea" id="RHEA-COMP:10136"/>
        <dbReference type="Rhea" id="RHEA-COMP:20101"/>
        <dbReference type="ChEBI" id="CHEBI:15378"/>
        <dbReference type="ChEBI" id="CHEBI:30616"/>
        <dbReference type="ChEBI" id="CHEBI:46858"/>
        <dbReference type="ChEBI" id="CHEBI:61978"/>
        <dbReference type="ChEBI" id="CHEBI:456216"/>
        <dbReference type="EC" id="2.7.10.1"/>
    </reaction>
</comment>
<dbReference type="SMART" id="SM00261">
    <property type="entry name" value="FU"/>
    <property type="match status" value="5"/>
</dbReference>
<dbReference type="Gene3D" id="3.30.200.20">
    <property type="entry name" value="Phosphorylase Kinase, domain 1"/>
    <property type="match status" value="1"/>
</dbReference>
<keyword evidence="3" id="KW-0325">Glycoprotein</keyword>
<dbReference type="InterPro" id="IPR009030">
    <property type="entry name" value="Growth_fac_rcpt_cys_sf"/>
</dbReference>
<dbReference type="SMART" id="SM00219">
    <property type="entry name" value="TyrKc"/>
    <property type="match status" value="1"/>
</dbReference>
<keyword evidence="6" id="KW-1133">Transmembrane helix</keyword>
<dbReference type="PANTHER" id="PTHR24416:SF566">
    <property type="entry name" value="EPIDERMAL GROWTH FACTOR RECEPTOR"/>
    <property type="match status" value="1"/>
</dbReference>
<evidence type="ECO:0000256" key="2">
    <source>
        <dbReference type="ARBA" id="ARBA00023137"/>
    </source>
</evidence>
<evidence type="ECO:0000256" key="6">
    <source>
        <dbReference type="SAM" id="Phobius"/>
    </source>
</evidence>
<dbReference type="Proteomes" id="UP000825002">
    <property type="component" value="Unassembled WGS sequence"/>
</dbReference>
<dbReference type="InterPro" id="IPR000494">
    <property type="entry name" value="Rcpt_L-dom"/>
</dbReference>
<comment type="subcellular location">
    <subcellularLocation>
        <location evidence="1">Membrane</location>
        <topology evidence="1">Single-pass type I membrane protein</topology>
    </subcellularLocation>
</comment>
<keyword evidence="2" id="KW-0829">Tyrosine-protein kinase</keyword>
<dbReference type="InterPro" id="IPR032778">
    <property type="entry name" value="GF_recep_IV"/>
</dbReference>
<dbReference type="Gene3D" id="1.10.510.10">
    <property type="entry name" value="Transferase(Phosphotransferase) domain 1"/>
    <property type="match status" value="1"/>
</dbReference>
<evidence type="ECO:0000256" key="5">
    <source>
        <dbReference type="PROSITE-ProRule" id="PRU10141"/>
    </source>
</evidence>
<evidence type="ECO:0000256" key="1">
    <source>
        <dbReference type="ARBA" id="ARBA00004479"/>
    </source>
</evidence>
<keyword evidence="2" id="KW-0418">Kinase</keyword>
<dbReference type="SUPFAM" id="SSF56112">
    <property type="entry name" value="Protein kinase-like (PK-like)"/>
    <property type="match status" value="1"/>
</dbReference>
<evidence type="ECO:0000313" key="8">
    <source>
        <dbReference type="EMBL" id="KAG9508422.1"/>
    </source>
</evidence>
<sequence>GVETVHADNIESFRGCTVIEGSISILDQSFIGYTEASTNGSSIHLGPTHPPMPPERLEVFNTLREITGFLNIQANHPGFKNLSFFRNLQYIGGRQTTDMFAALYIVKTSLVSLNLRSLKKIRAGNVAVIENSDLCFAEEIDWKQVLQSSGQINIKNNRNADKCLKQSLVCHEQCATDGCWGRGSDECLSCLNFKLDDHCVKDCNSTMNVSAYDAGNKTCERCHDECLGGCNGTGSNNCVRCKNVKDGPFCVKECPISKYNHNGICQPCHKACEGGCTGPNNTIGKDGCKSCDKAIPMDNDSNAIKMCLRADEPCPSGYFLDYAGPDEKSSRSICRKCHHRCKNCSAMGFHVSVCECARYSAGEQCEDQCSRDHYADEANKRCIGCHPACNSCIGPADTDCLACRLFKVHVDLESNDANSTIVHSEKFKCTPECPPEKPYRIYGERNRDPYCSDRDPNPNPTEVPEGNHIGRSVMIIVVLIGFAVPVVLYCAHASVRAARSREKTAKLAMKLGGFEDNEPLNPSNIPPNLSQLRIIKEADLRRGSQLGKGFGGTVYQGVWIPEGENVKMPVAIKVLKDSAPSRESRKAFEEEVYIMASVNHPHVLKLIAVCMTSEVMLVTQLMPLGNLLDYVKANRHFIGSKPLLNWCTQIARGMAYLESKRMVHRDLALRNVLVKTPGEV</sequence>
<reference evidence="8 9" key="1">
    <citation type="submission" date="2020-10" db="EMBL/GenBank/DDBJ databases">
        <authorList>
            <person name="Klimov P.B."/>
            <person name="Dyachkov S.M."/>
            <person name="Chetverikov P.E."/>
        </authorList>
    </citation>
    <scope>NUCLEOTIDE SEQUENCE [LARGE SCALE GENOMIC DNA]</scope>
    <source>
        <strain evidence="8">BMOC 18-1129-001#AD2665</strain>
        <tissue evidence="8">Entire mites</tissue>
    </source>
</reference>
<dbReference type="PANTHER" id="PTHR24416">
    <property type="entry name" value="TYROSINE-PROTEIN KINASE RECEPTOR"/>
    <property type="match status" value="1"/>
</dbReference>
<feature type="binding site" evidence="5">
    <location>
        <position position="573"/>
    </location>
    <ligand>
        <name>ATP</name>
        <dbReference type="ChEBI" id="CHEBI:30616"/>
    </ligand>
</feature>
<feature type="non-terminal residue" evidence="8">
    <location>
        <position position="1"/>
    </location>
</feature>
<evidence type="ECO:0000313" key="9">
    <source>
        <dbReference type="Proteomes" id="UP000825002"/>
    </source>
</evidence>
<dbReference type="Pfam" id="PF07714">
    <property type="entry name" value="PK_Tyr_Ser-Thr"/>
    <property type="match status" value="1"/>
</dbReference>
<dbReference type="PROSITE" id="PS50011">
    <property type="entry name" value="PROTEIN_KINASE_DOM"/>
    <property type="match status" value="1"/>
</dbReference>
<dbReference type="PROSITE" id="PS00109">
    <property type="entry name" value="PROTEIN_KINASE_TYR"/>
    <property type="match status" value="1"/>
</dbReference>
<dbReference type="SUPFAM" id="SSF57184">
    <property type="entry name" value="Growth factor receptor domain"/>
    <property type="match status" value="2"/>
</dbReference>
<dbReference type="InterPro" id="IPR008266">
    <property type="entry name" value="Tyr_kinase_AS"/>
</dbReference>
<keyword evidence="2" id="KW-0808">Transferase</keyword>